<keyword evidence="6" id="KW-0547">Nucleotide-binding</keyword>
<evidence type="ECO:0000256" key="18">
    <source>
        <dbReference type="SAM" id="Phobius"/>
    </source>
</evidence>
<accession>A0A3L6QTD4</accession>
<evidence type="ECO:0000256" key="10">
    <source>
        <dbReference type="ARBA" id="ARBA00023053"/>
    </source>
</evidence>
<dbReference type="InterPro" id="IPR018422">
    <property type="entry name" value="Cation/H_exchanger_CPA1"/>
</dbReference>
<comment type="caution">
    <text evidence="20">The sequence shown here is derived from an EMBL/GenBank/DDBJ whole genome shotgun (WGS) entry which is preliminary data.</text>
</comment>
<feature type="transmembrane region" description="Helical" evidence="18">
    <location>
        <begin position="56"/>
        <end position="76"/>
    </location>
</feature>
<dbReference type="Proteomes" id="UP000275267">
    <property type="component" value="Unassembled WGS sequence"/>
</dbReference>
<feature type="domain" description="Cation/H+ exchanger transmembrane" evidence="19">
    <location>
        <begin position="154"/>
        <end position="336"/>
    </location>
</feature>
<evidence type="ECO:0000256" key="13">
    <source>
        <dbReference type="ARBA" id="ARBA00023186"/>
    </source>
</evidence>
<protein>
    <recommendedName>
        <fullName evidence="19">Cation/H+ exchanger transmembrane domain-containing protein</fullName>
    </recommendedName>
</protein>
<keyword evidence="10" id="KW-0915">Sodium</keyword>
<dbReference type="STRING" id="4540.A0A3L6QTD4"/>
<dbReference type="GO" id="GO:0016887">
    <property type="term" value="F:ATP hydrolysis activity"/>
    <property type="evidence" value="ECO:0007669"/>
    <property type="project" value="InterPro"/>
</dbReference>
<dbReference type="GO" id="GO:0005768">
    <property type="term" value="C:endosome"/>
    <property type="evidence" value="ECO:0007669"/>
    <property type="project" value="TreeGrafter"/>
</dbReference>
<feature type="compositionally biased region" description="Acidic residues" evidence="17">
    <location>
        <begin position="562"/>
        <end position="581"/>
    </location>
</feature>
<keyword evidence="3" id="KW-0813">Transport</keyword>
<gene>
    <name evidence="20" type="ORF">C2845_PM04G19550</name>
</gene>
<keyword evidence="21" id="KW-1185">Reference proteome</keyword>
<keyword evidence="7" id="KW-0067">ATP-binding</keyword>
<evidence type="ECO:0000256" key="14">
    <source>
        <dbReference type="ARBA" id="ARBA00023201"/>
    </source>
</evidence>
<dbReference type="InterPro" id="IPR037196">
    <property type="entry name" value="HSP90_C"/>
</dbReference>
<evidence type="ECO:0000256" key="3">
    <source>
        <dbReference type="ARBA" id="ARBA00022448"/>
    </source>
</evidence>
<dbReference type="InterPro" id="IPR006153">
    <property type="entry name" value="Cation/H_exchanger_TM"/>
</dbReference>
<evidence type="ECO:0000256" key="11">
    <source>
        <dbReference type="ARBA" id="ARBA00023065"/>
    </source>
</evidence>
<feature type="domain" description="Cation/H+ exchanger transmembrane" evidence="19">
    <location>
        <begin position="86"/>
        <end position="143"/>
    </location>
</feature>
<sequence>MATGVAAAPPVVASATGSPGTVDEQKAAGVGILLQISMLVLSFVLGHILRRRKFYYLPEASGSLLIGMIVGGLANISNTQKSTSYVGGLIYIIYRLPLVECMMFGALVSATDPVTVLSIFQELGTDTNLYALVFGESVLNDAFHSCLHNYFALLWFLLVTAICTRYMLAEGIGLSGIVSILFTGIVMKRYTFSNLSEDSQHFTARLFHLLSSLAEAFVFIYMGFDIAMERQSWSHVGFIFFSIVSFHWIKPPKPLFYTLFYEICLHSVVSLISYLSMACRSSYYLQGLRGAMAFALALQSVHDLPDGHGETIFTATTSIVVLTVLLIGGSTGTMLEALQVVGDSNRYHQLYEENSDGNDTGYMGQNYDEGPSTSSKFKSKLRDIRRSASSFALLDKNYLTPIFTSQNGDRNDDTPDNSPREKSFPLTQKLSDIAGHYVLHAVRRPSHRRVKFEGLCKVIKEVLGDKVEKVVVSDRAVDSPCCLVTGEYGWTANMEKIMKAQALRESRMAGYMSSKKTMKINPKNAIMDGLRKRAETDKNNNLDDPNTFGTRIHRMLKLGLSIDEDESAEAEAEMPPPEDDAGESRMEEVD</sequence>
<evidence type="ECO:0000256" key="5">
    <source>
        <dbReference type="ARBA" id="ARBA00022692"/>
    </source>
</evidence>
<evidence type="ECO:0000313" key="20">
    <source>
        <dbReference type="EMBL" id="RLM86676.1"/>
    </source>
</evidence>
<dbReference type="AlphaFoldDB" id="A0A3L6QTD4"/>
<dbReference type="FunFam" id="1.20.120.790:FF:000001">
    <property type="entry name" value="Heat shock protein 90 alpha"/>
    <property type="match status" value="1"/>
</dbReference>
<evidence type="ECO:0000256" key="12">
    <source>
        <dbReference type="ARBA" id="ARBA00023136"/>
    </source>
</evidence>
<evidence type="ECO:0000256" key="9">
    <source>
        <dbReference type="ARBA" id="ARBA00022989"/>
    </source>
</evidence>
<feature type="compositionally biased region" description="Basic and acidic residues" evidence="17">
    <location>
        <begin position="409"/>
        <end position="423"/>
    </location>
</feature>
<feature type="region of interest" description="Disordered" evidence="17">
    <location>
        <begin position="404"/>
        <end position="424"/>
    </location>
</feature>
<evidence type="ECO:0000256" key="16">
    <source>
        <dbReference type="ARBA" id="ARBA00047912"/>
    </source>
</evidence>
<dbReference type="Gene3D" id="1.20.120.790">
    <property type="entry name" value="Heat shock protein 90, C-terminal domain"/>
    <property type="match status" value="1"/>
</dbReference>
<dbReference type="Pfam" id="PF00999">
    <property type="entry name" value="Na_H_Exchanger"/>
    <property type="match status" value="2"/>
</dbReference>
<dbReference type="GO" id="GO:0140662">
    <property type="term" value="F:ATP-dependent protein folding chaperone"/>
    <property type="evidence" value="ECO:0007669"/>
    <property type="project" value="InterPro"/>
</dbReference>
<feature type="transmembrane region" description="Helical" evidence="18">
    <location>
        <begin position="202"/>
        <end position="221"/>
    </location>
</feature>
<dbReference type="GO" id="GO:0005524">
    <property type="term" value="F:ATP binding"/>
    <property type="evidence" value="ECO:0007669"/>
    <property type="project" value="UniProtKB-KW"/>
</dbReference>
<comment type="catalytic activity">
    <reaction evidence="16">
        <text>K(+)(in) + H(+)(out) = K(+)(out) + H(+)(in)</text>
        <dbReference type="Rhea" id="RHEA:29467"/>
        <dbReference type="ChEBI" id="CHEBI:15378"/>
        <dbReference type="ChEBI" id="CHEBI:29103"/>
    </reaction>
</comment>
<evidence type="ECO:0000256" key="15">
    <source>
        <dbReference type="ARBA" id="ARBA00047524"/>
    </source>
</evidence>
<feature type="region of interest" description="Disordered" evidence="17">
    <location>
        <begin position="353"/>
        <end position="378"/>
    </location>
</feature>
<evidence type="ECO:0000313" key="21">
    <source>
        <dbReference type="Proteomes" id="UP000275267"/>
    </source>
</evidence>
<feature type="transmembrane region" description="Helical" evidence="18">
    <location>
        <begin position="147"/>
        <end position="164"/>
    </location>
</feature>
<evidence type="ECO:0000256" key="1">
    <source>
        <dbReference type="ARBA" id="ARBA00004141"/>
    </source>
</evidence>
<keyword evidence="4" id="KW-0633">Potassium transport</keyword>
<dbReference type="Gene3D" id="6.10.140.1330">
    <property type="match status" value="1"/>
</dbReference>
<dbReference type="GO" id="GO:0015386">
    <property type="term" value="F:potassium:proton antiporter activity"/>
    <property type="evidence" value="ECO:0007669"/>
    <property type="project" value="TreeGrafter"/>
</dbReference>
<keyword evidence="13" id="KW-0143">Chaperone</keyword>
<reference evidence="21" key="1">
    <citation type="journal article" date="2019" name="Nat. Commun.">
        <title>The genome of broomcorn millet.</title>
        <authorList>
            <person name="Zou C."/>
            <person name="Miki D."/>
            <person name="Li D."/>
            <person name="Tang Q."/>
            <person name="Xiao L."/>
            <person name="Rajput S."/>
            <person name="Deng P."/>
            <person name="Jia W."/>
            <person name="Huang R."/>
            <person name="Zhang M."/>
            <person name="Sun Y."/>
            <person name="Hu J."/>
            <person name="Fu X."/>
            <person name="Schnable P.S."/>
            <person name="Li F."/>
            <person name="Zhang H."/>
            <person name="Feng B."/>
            <person name="Zhu X."/>
            <person name="Liu R."/>
            <person name="Schnable J.C."/>
            <person name="Zhu J.-K."/>
            <person name="Zhang H."/>
        </authorList>
    </citation>
    <scope>NUCLEOTIDE SEQUENCE [LARGE SCALE GENOMIC DNA]</scope>
</reference>
<organism evidence="20 21">
    <name type="scientific">Panicum miliaceum</name>
    <name type="common">Proso millet</name>
    <name type="synonym">Broomcorn millet</name>
    <dbReference type="NCBI Taxonomy" id="4540"/>
    <lineage>
        <taxon>Eukaryota</taxon>
        <taxon>Viridiplantae</taxon>
        <taxon>Streptophyta</taxon>
        <taxon>Embryophyta</taxon>
        <taxon>Tracheophyta</taxon>
        <taxon>Spermatophyta</taxon>
        <taxon>Magnoliopsida</taxon>
        <taxon>Liliopsida</taxon>
        <taxon>Poales</taxon>
        <taxon>Poaceae</taxon>
        <taxon>PACMAD clade</taxon>
        <taxon>Panicoideae</taxon>
        <taxon>Panicodae</taxon>
        <taxon>Paniceae</taxon>
        <taxon>Panicinae</taxon>
        <taxon>Panicum</taxon>
        <taxon>Panicum sect. Panicum</taxon>
    </lineage>
</organism>
<dbReference type="EMBL" id="PQIB02000011">
    <property type="protein sequence ID" value="RLM86676.1"/>
    <property type="molecule type" value="Genomic_DNA"/>
</dbReference>
<feature type="transmembrane region" description="Helical" evidence="18">
    <location>
        <begin position="233"/>
        <end position="249"/>
    </location>
</feature>
<dbReference type="GO" id="GO:0051082">
    <property type="term" value="F:unfolded protein binding"/>
    <property type="evidence" value="ECO:0007669"/>
    <property type="project" value="InterPro"/>
</dbReference>
<dbReference type="PANTHER" id="PTHR10110:SF181">
    <property type="entry name" value="SODIUM_HYDROGEN EXCHANGER"/>
    <property type="match status" value="1"/>
</dbReference>
<keyword evidence="12 18" id="KW-0472">Membrane</keyword>
<dbReference type="GO" id="GO:0015385">
    <property type="term" value="F:sodium:proton antiporter activity"/>
    <property type="evidence" value="ECO:0007669"/>
    <property type="project" value="InterPro"/>
</dbReference>
<dbReference type="GO" id="GO:0005886">
    <property type="term" value="C:plasma membrane"/>
    <property type="evidence" value="ECO:0007669"/>
    <property type="project" value="TreeGrafter"/>
</dbReference>
<dbReference type="OrthoDB" id="196264at2759"/>
<feature type="region of interest" description="Disordered" evidence="17">
    <location>
        <begin position="561"/>
        <end position="590"/>
    </location>
</feature>
<dbReference type="GO" id="GO:0051453">
    <property type="term" value="P:regulation of intracellular pH"/>
    <property type="evidence" value="ECO:0007669"/>
    <property type="project" value="TreeGrafter"/>
</dbReference>
<evidence type="ECO:0000256" key="6">
    <source>
        <dbReference type="ARBA" id="ARBA00022741"/>
    </source>
</evidence>
<evidence type="ECO:0000256" key="7">
    <source>
        <dbReference type="ARBA" id="ARBA00022840"/>
    </source>
</evidence>
<proteinExistence type="inferred from homology"/>
<dbReference type="PANTHER" id="PTHR10110">
    <property type="entry name" value="SODIUM/HYDROGEN EXCHANGER"/>
    <property type="match status" value="1"/>
</dbReference>
<comment type="similarity">
    <text evidence="2">Belongs to the heat shock protein 90 family.</text>
</comment>
<feature type="transmembrane region" description="Helical" evidence="18">
    <location>
        <begin position="27"/>
        <end position="49"/>
    </location>
</feature>
<evidence type="ECO:0000259" key="19">
    <source>
        <dbReference type="Pfam" id="PF00999"/>
    </source>
</evidence>
<keyword evidence="11" id="KW-0406">Ion transport</keyword>
<keyword evidence="9 18" id="KW-1133">Transmembrane helix</keyword>
<feature type="transmembrane region" description="Helical" evidence="18">
    <location>
        <begin position="171"/>
        <end position="190"/>
    </location>
</feature>
<name>A0A3L6QTD4_PANMI</name>
<evidence type="ECO:0000256" key="17">
    <source>
        <dbReference type="SAM" id="MobiDB-lite"/>
    </source>
</evidence>
<dbReference type="Pfam" id="PF00183">
    <property type="entry name" value="HSP90"/>
    <property type="match status" value="1"/>
</dbReference>
<keyword evidence="5 18" id="KW-0812">Transmembrane</keyword>
<keyword evidence="14" id="KW-0739">Sodium transport</keyword>
<keyword evidence="8" id="KW-0630">Potassium</keyword>
<comment type="subcellular location">
    <subcellularLocation>
        <location evidence="1">Membrane</location>
        <topology evidence="1">Multi-pass membrane protein</topology>
    </subcellularLocation>
</comment>
<dbReference type="SUPFAM" id="SSF110942">
    <property type="entry name" value="HSP90 C-terminal domain"/>
    <property type="match status" value="1"/>
</dbReference>
<comment type="catalytic activity">
    <reaction evidence="15">
        <text>Na(+)(in) + H(+)(out) = Na(+)(out) + H(+)(in)</text>
        <dbReference type="Rhea" id="RHEA:29419"/>
        <dbReference type="ChEBI" id="CHEBI:15378"/>
        <dbReference type="ChEBI" id="CHEBI:29101"/>
    </reaction>
</comment>
<evidence type="ECO:0000256" key="4">
    <source>
        <dbReference type="ARBA" id="ARBA00022538"/>
    </source>
</evidence>
<feature type="transmembrane region" description="Helical" evidence="18">
    <location>
        <begin position="255"/>
        <end position="276"/>
    </location>
</feature>
<dbReference type="InterPro" id="IPR001404">
    <property type="entry name" value="Hsp90_fam"/>
</dbReference>
<evidence type="ECO:0000256" key="2">
    <source>
        <dbReference type="ARBA" id="ARBA00008239"/>
    </source>
</evidence>
<dbReference type="GO" id="GO:0098719">
    <property type="term" value="P:sodium ion import across plasma membrane"/>
    <property type="evidence" value="ECO:0007669"/>
    <property type="project" value="TreeGrafter"/>
</dbReference>
<evidence type="ECO:0000256" key="8">
    <source>
        <dbReference type="ARBA" id="ARBA00022958"/>
    </source>
</evidence>